<evidence type="ECO:0000256" key="1">
    <source>
        <dbReference type="SAM" id="Coils"/>
    </source>
</evidence>
<comment type="caution">
    <text evidence="3">The sequence shown here is derived from an EMBL/GenBank/DDBJ whole genome shotgun (WGS) entry which is preliminary data.</text>
</comment>
<accession>A0A8J6AZQ5</accession>
<feature type="region of interest" description="Disordered" evidence="2">
    <location>
        <begin position="306"/>
        <end position="327"/>
    </location>
</feature>
<proteinExistence type="predicted"/>
<sequence length="382" mass="43598">MKFPKLSADDLRLRISETFMGRYDCALSSLTIVDKRDILACLGNLLVSQGNEDMSPSLHVQFMNFSTLMTKLGFTTGSAEQSKDRALHRPMFYKGESFEEALSQIFGYLAARELVVKVAVQHDSVNQVISDAQARRDELRENQERAAIKDEEVSRELEQERRKVTSERQRQEAVERCIQEDEAVRQQLGEKHDLLVMDPEELRASNTELEANQKAVREQLRRLRTELQQGEVELMQFNETLNRVQGLLIEERVDTVEELDHDIHELTQTLDSGMQELTSHQATVKVRQKTIEQLNKQLDALKAAVVSGTGGSGDADEQRKEESLRESRQRLQREIEELKAEMAKLAEFYEARSAKVRAMFEAAQGQVQMELAGFAECLALPK</sequence>
<reference evidence="3" key="1">
    <citation type="submission" date="2021-05" db="EMBL/GenBank/DDBJ databases">
        <title>A free-living protist that lacks canonical eukaryotic 1 DNA replication and segregation systems.</title>
        <authorList>
            <person name="Salas-Leiva D.E."/>
            <person name="Tromer E.C."/>
            <person name="Curtis B.A."/>
            <person name="Jerlstrom-Hultqvist J."/>
            <person name="Kolisko M."/>
            <person name="Yi Z."/>
            <person name="Salas-Leiva J.S."/>
            <person name="Gallot-Lavallee L."/>
            <person name="Kops G.J.P.L."/>
            <person name="Archibald J.M."/>
            <person name="Simpson A.G.B."/>
            <person name="Roger A.J."/>
        </authorList>
    </citation>
    <scope>NUCLEOTIDE SEQUENCE</scope>
    <source>
        <strain evidence="3">BICM</strain>
    </source>
</reference>
<dbReference type="AlphaFoldDB" id="A0A8J6AZQ5"/>
<name>A0A8J6AZQ5_9EUKA</name>
<organism evidence="3 4">
    <name type="scientific">Carpediemonas membranifera</name>
    <dbReference type="NCBI Taxonomy" id="201153"/>
    <lineage>
        <taxon>Eukaryota</taxon>
        <taxon>Metamonada</taxon>
        <taxon>Carpediemonas-like organisms</taxon>
        <taxon>Carpediemonas</taxon>
    </lineage>
</organism>
<evidence type="ECO:0000256" key="2">
    <source>
        <dbReference type="SAM" id="MobiDB-lite"/>
    </source>
</evidence>
<feature type="compositionally biased region" description="Basic and acidic residues" evidence="2">
    <location>
        <begin position="316"/>
        <end position="327"/>
    </location>
</feature>
<evidence type="ECO:0000313" key="4">
    <source>
        <dbReference type="Proteomes" id="UP000717585"/>
    </source>
</evidence>
<evidence type="ECO:0000313" key="3">
    <source>
        <dbReference type="EMBL" id="KAG9392358.1"/>
    </source>
</evidence>
<keyword evidence="4" id="KW-1185">Reference proteome</keyword>
<feature type="coiled-coil region" evidence="1">
    <location>
        <begin position="122"/>
        <end position="174"/>
    </location>
</feature>
<keyword evidence="1" id="KW-0175">Coiled coil</keyword>
<dbReference type="Gene3D" id="1.10.287.1490">
    <property type="match status" value="1"/>
</dbReference>
<dbReference type="Proteomes" id="UP000717585">
    <property type="component" value="Unassembled WGS sequence"/>
</dbReference>
<gene>
    <name evidence="3" type="ORF">J8273_5348</name>
</gene>
<dbReference type="EMBL" id="JAHDYR010000038">
    <property type="protein sequence ID" value="KAG9392358.1"/>
    <property type="molecule type" value="Genomic_DNA"/>
</dbReference>
<protein>
    <submittedName>
        <fullName evidence="3">Chromosome partition protein Smc</fullName>
    </submittedName>
</protein>